<dbReference type="eggNOG" id="ENOG502RXA6">
    <property type="taxonomic scope" value="Eukaryota"/>
</dbReference>
<protein>
    <recommendedName>
        <fullName evidence="3 9">Cellulase</fullName>
        <ecNumber evidence="3 9">3.2.1.4</ecNumber>
    </recommendedName>
</protein>
<keyword evidence="10" id="KW-0732">Signal</keyword>
<dbReference type="CDD" id="cd22278">
    <property type="entry name" value="DPBB_GH45_endoglucanase"/>
    <property type="match status" value="1"/>
</dbReference>
<evidence type="ECO:0000256" key="9">
    <source>
        <dbReference type="PROSITE-ProRule" id="PRU10069"/>
    </source>
</evidence>
<dbReference type="EMBL" id="JMSE01000250">
    <property type="protein sequence ID" value="KDN71112.1"/>
    <property type="molecule type" value="Genomic_DNA"/>
</dbReference>
<feature type="active site" description="Nucleophile" evidence="9">
    <location>
        <position position="34"/>
    </location>
</feature>
<dbReference type="PANTHER" id="PTHR39730">
    <property type="entry name" value="ENDOGLUCANASE 1"/>
    <property type="match status" value="1"/>
</dbReference>
<evidence type="ECO:0000256" key="8">
    <source>
        <dbReference type="ARBA" id="ARBA00023326"/>
    </source>
</evidence>
<dbReference type="GO" id="GO:0008810">
    <property type="term" value="F:cellulase activity"/>
    <property type="evidence" value="ECO:0007669"/>
    <property type="project" value="UniProtKB-EC"/>
</dbReference>
<feature type="chain" id="PRO_5001634242" description="Cellulase" evidence="10">
    <location>
        <begin position="25"/>
        <end position="251"/>
    </location>
</feature>
<organism evidence="12 13">
    <name type="scientific">Colletotrichum sublineola</name>
    <name type="common">Sorghum anthracnose fungus</name>
    <dbReference type="NCBI Taxonomy" id="1173701"/>
    <lineage>
        <taxon>Eukaryota</taxon>
        <taxon>Fungi</taxon>
        <taxon>Dikarya</taxon>
        <taxon>Ascomycota</taxon>
        <taxon>Pezizomycotina</taxon>
        <taxon>Sordariomycetes</taxon>
        <taxon>Hypocreomycetidae</taxon>
        <taxon>Glomerellales</taxon>
        <taxon>Glomerellaceae</taxon>
        <taxon>Colletotrichum</taxon>
        <taxon>Colletotrichum graminicola species complex</taxon>
    </lineage>
</organism>
<dbReference type="PANTHER" id="PTHR39730:SF1">
    <property type="entry name" value="ENDOGLUCANASE 1"/>
    <property type="match status" value="1"/>
</dbReference>
<gene>
    <name evidence="12" type="ORF">CSUB01_09277</name>
</gene>
<evidence type="ECO:0000256" key="1">
    <source>
        <dbReference type="ARBA" id="ARBA00000966"/>
    </source>
</evidence>
<evidence type="ECO:0000256" key="3">
    <source>
        <dbReference type="ARBA" id="ARBA00012601"/>
    </source>
</evidence>
<name>A0A066XQG2_COLSU</name>
<evidence type="ECO:0000256" key="4">
    <source>
        <dbReference type="ARBA" id="ARBA00022801"/>
    </source>
</evidence>
<evidence type="ECO:0000256" key="10">
    <source>
        <dbReference type="SAM" id="SignalP"/>
    </source>
</evidence>
<comment type="similarity">
    <text evidence="2">Belongs to the glycosyl hydrolase 45 (cellulase K) family.</text>
</comment>
<keyword evidence="5" id="KW-0136">Cellulose degradation</keyword>
<keyword evidence="7" id="KW-0326">Glycosidase</keyword>
<feature type="signal peptide" evidence="10">
    <location>
        <begin position="1"/>
        <end position="24"/>
    </location>
</feature>
<comment type="caution">
    <text evidence="12">The sequence shown here is derived from an EMBL/GenBank/DDBJ whole genome shotgun (WGS) entry which is preliminary data.</text>
</comment>
<dbReference type="InterPro" id="IPR036908">
    <property type="entry name" value="RlpA-like_sf"/>
</dbReference>
<keyword evidence="8" id="KW-0624">Polysaccharide degradation</keyword>
<keyword evidence="6" id="KW-0119">Carbohydrate metabolism</keyword>
<dbReference type="InterPro" id="IPR000334">
    <property type="entry name" value="Glyco_hydro_45"/>
</dbReference>
<dbReference type="EC" id="3.2.1.4" evidence="3 9"/>
<dbReference type="SUPFAM" id="SSF50685">
    <property type="entry name" value="Barwin-like endoglucanases"/>
    <property type="match status" value="1"/>
</dbReference>
<feature type="domain" description="Glycosyl hydrolases family 45 active site" evidence="11">
    <location>
        <begin position="29"/>
        <end position="40"/>
    </location>
</feature>
<evidence type="ECO:0000256" key="6">
    <source>
        <dbReference type="ARBA" id="ARBA00023277"/>
    </source>
</evidence>
<dbReference type="Pfam" id="PF02015">
    <property type="entry name" value="Glyco_hydro_45"/>
    <property type="match status" value="1"/>
</dbReference>
<dbReference type="Proteomes" id="UP000027238">
    <property type="component" value="Unassembled WGS sequence"/>
</dbReference>
<dbReference type="OMA" id="ETSCACY"/>
<comment type="catalytic activity">
    <reaction evidence="1 9">
        <text>Endohydrolysis of (1-&gt;4)-beta-D-glucosidic linkages in cellulose, lichenin and cereal beta-D-glucans.</text>
        <dbReference type="EC" id="3.2.1.4"/>
    </reaction>
</comment>
<keyword evidence="13" id="KW-1185">Reference proteome</keyword>
<evidence type="ECO:0000313" key="13">
    <source>
        <dbReference type="Proteomes" id="UP000027238"/>
    </source>
</evidence>
<dbReference type="HOGENOM" id="CLU_045022_2_0_1"/>
<evidence type="ECO:0000256" key="7">
    <source>
        <dbReference type="ARBA" id="ARBA00023295"/>
    </source>
</evidence>
<dbReference type="PROSITE" id="PS01140">
    <property type="entry name" value="GLYCOSYL_HYDROL_F45"/>
    <property type="match status" value="1"/>
</dbReference>
<evidence type="ECO:0000256" key="2">
    <source>
        <dbReference type="ARBA" id="ARBA00007793"/>
    </source>
</evidence>
<reference evidence="13" key="1">
    <citation type="journal article" date="2014" name="Genome Announc.">
        <title>Draft genome sequence of Colletotrichum sublineola, a destructive pathogen of cultivated sorghum.</title>
        <authorList>
            <person name="Baroncelli R."/>
            <person name="Sanz-Martin J.M."/>
            <person name="Rech G.E."/>
            <person name="Sukno S.A."/>
            <person name="Thon M.R."/>
        </authorList>
    </citation>
    <scope>NUCLEOTIDE SEQUENCE [LARGE SCALE GENOMIC DNA]</scope>
    <source>
        <strain evidence="13">TX430BB</strain>
    </source>
</reference>
<evidence type="ECO:0000313" key="12">
    <source>
        <dbReference type="EMBL" id="KDN71112.1"/>
    </source>
</evidence>
<dbReference type="Gene3D" id="2.40.40.10">
    <property type="entry name" value="RlpA-like domain"/>
    <property type="match status" value="1"/>
</dbReference>
<dbReference type="GO" id="GO:0030245">
    <property type="term" value="P:cellulose catabolic process"/>
    <property type="evidence" value="ECO:0007669"/>
    <property type="project" value="UniProtKB-KW"/>
</dbReference>
<dbReference type="OrthoDB" id="10035502at2759"/>
<dbReference type="InterPro" id="IPR052288">
    <property type="entry name" value="GH45_Enzymes"/>
</dbReference>
<accession>A0A066XQG2</accession>
<evidence type="ECO:0000259" key="11">
    <source>
        <dbReference type="PROSITE" id="PS01140"/>
    </source>
</evidence>
<evidence type="ECO:0000256" key="5">
    <source>
        <dbReference type="ARBA" id="ARBA00023001"/>
    </source>
</evidence>
<dbReference type="STRING" id="1173701.A0A066XQG2"/>
<sequence length="251" mass="27537">MMPPTLAQLFHLLTMLFMAAVVSAETGVTTRYWDCCKPSCAWPGKAQVSEPVRTCNKNDLWPSPLNPNAQSACNGGNAYMCSNNGPWAVTNNLAYGFAAAKLAGKSEKNWCCACYKLTFTSTSIAGKQMIVQVTNTGGDLGANHFDLAIPGGGVGMFPQGCQSQFNGAWMGDTYGGYRNRNDCNNLPAGQFRDGCFFRFDWFQNAQNPSVEFQEVSCPQAMIDRSHCGRWSSRVKVDQSQERVFQLIGEEL</sequence>
<proteinExistence type="inferred from homology"/>
<keyword evidence="4 12" id="KW-0378">Hydrolase</keyword>
<dbReference type="AlphaFoldDB" id="A0A066XQG2"/>